<keyword evidence="3" id="KW-1185">Reference proteome</keyword>
<dbReference type="AlphaFoldDB" id="A0A9X2SRF4"/>
<name>A0A9X2SRF4_9PSEU</name>
<accession>A0A9X2SRF4</accession>
<reference evidence="2" key="1">
    <citation type="submission" date="2022-06" db="EMBL/GenBank/DDBJ databases">
        <title>Amycolatopsis iheyaensis sp. nov., a new species of the genus Amycolatopsis isolated from soil in Iheya island, Japan.</title>
        <authorList>
            <person name="Ngamcharungchit C."/>
            <person name="Kanto H."/>
            <person name="Take A."/>
            <person name="Intra B."/>
            <person name="Matsumoto A."/>
            <person name="Panbangred W."/>
            <person name="Inahashi Y."/>
        </authorList>
    </citation>
    <scope>NUCLEOTIDE SEQUENCE</scope>
    <source>
        <strain evidence="2">OK19-0408</strain>
    </source>
</reference>
<dbReference type="Proteomes" id="UP001144096">
    <property type="component" value="Unassembled WGS sequence"/>
</dbReference>
<evidence type="ECO:0000256" key="1">
    <source>
        <dbReference type="SAM" id="Phobius"/>
    </source>
</evidence>
<gene>
    <name evidence="2" type="ORF">M8542_47370</name>
</gene>
<dbReference type="EMBL" id="JAMXQV010000046">
    <property type="protein sequence ID" value="MCR6490451.1"/>
    <property type="molecule type" value="Genomic_DNA"/>
</dbReference>
<sequence length="64" mass="6778">MENTTAVTRSAAPAVLWPLLVVSAGVNAVGSFTGMADPFRITAGAIATVALILLVVHYVRRRRQ</sequence>
<keyword evidence="1" id="KW-0472">Membrane</keyword>
<proteinExistence type="predicted"/>
<dbReference type="RefSeq" id="WP_257927016.1">
    <property type="nucleotide sequence ID" value="NZ_JAMXQV010000046.1"/>
</dbReference>
<protein>
    <submittedName>
        <fullName evidence="2">Uncharacterized protein</fullName>
    </submittedName>
</protein>
<evidence type="ECO:0000313" key="2">
    <source>
        <dbReference type="EMBL" id="MCR6490451.1"/>
    </source>
</evidence>
<evidence type="ECO:0000313" key="3">
    <source>
        <dbReference type="Proteomes" id="UP001144096"/>
    </source>
</evidence>
<comment type="caution">
    <text evidence="2">The sequence shown here is derived from an EMBL/GenBank/DDBJ whole genome shotgun (WGS) entry which is preliminary data.</text>
</comment>
<feature type="transmembrane region" description="Helical" evidence="1">
    <location>
        <begin position="38"/>
        <end position="59"/>
    </location>
</feature>
<keyword evidence="1" id="KW-0812">Transmembrane</keyword>
<keyword evidence="1" id="KW-1133">Transmembrane helix</keyword>
<organism evidence="2 3">
    <name type="scientific">Amycolatopsis iheyensis</name>
    <dbReference type="NCBI Taxonomy" id="2945988"/>
    <lineage>
        <taxon>Bacteria</taxon>
        <taxon>Bacillati</taxon>
        <taxon>Actinomycetota</taxon>
        <taxon>Actinomycetes</taxon>
        <taxon>Pseudonocardiales</taxon>
        <taxon>Pseudonocardiaceae</taxon>
        <taxon>Amycolatopsis</taxon>
    </lineage>
</organism>